<gene>
    <name evidence="1" type="ORF">DYB32_009463</name>
</gene>
<comment type="caution">
    <text evidence="1">The sequence shown here is derived from an EMBL/GenBank/DDBJ whole genome shotgun (WGS) entry which is preliminary data.</text>
</comment>
<evidence type="ECO:0000313" key="2">
    <source>
        <dbReference type="Proteomes" id="UP000285060"/>
    </source>
</evidence>
<accession>A0A418AP55</accession>
<dbReference type="Proteomes" id="UP000285060">
    <property type="component" value="Unassembled WGS sequence"/>
</dbReference>
<sequence>MIHLSWLPYVVTSTPPLDVVDDVNVTSVHQLWTRLTTTSESLYVSLHFQENLVGDLYQVTLHNTGSIADWSRCGIKCRRVFDMVFVTESKGYGQHCGISRGSYIVAVNGLRTRVPFMGFEALTEFIAGSPHYRLPLTLDLLDSSNQDAVIIETERLLMTASLSVFHMAKATEQLRQLFLTVHEAMLVPLGLADVVDTCGKSIVRLASIGLLAEFIQRIHKKMLTRGHDHHDRRRVMLVDMEDLRWRHQMLEAGIMFAEVT</sequence>
<keyword evidence="2" id="KW-1185">Reference proteome</keyword>
<evidence type="ECO:0000313" key="1">
    <source>
        <dbReference type="EMBL" id="RHY26760.1"/>
    </source>
</evidence>
<protein>
    <submittedName>
        <fullName evidence="1">Uncharacterized protein</fullName>
    </submittedName>
</protein>
<name>A0A418AP55_9STRA</name>
<dbReference type="EMBL" id="QUSY01000917">
    <property type="protein sequence ID" value="RHY26760.1"/>
    <property type="molecule type" value="Genomic_DNA"/>
</dbReference>
<proteinExistence type="predicted"/>
<dbReference type="AlphaFoldDB" id="A0A418AP55"/>
<dbReference type="VEuPathDB" id="FungiDB:H310_01283"/>
<organism evidence="1 2">
    <name type="scientific">Aphanomyces invadans</name>
    <dbReference type="NCBI Taxonomy" id="157072"/>
    <lineage>
        <taxon>Eukaryota</taxon>
        <taxon>Sar</taxon>
        <taxon>Stramenopiles</taxon>
        <taxon>Oomycota</taxon>
        <taxon>Saprolegniomycetes</taxon>
        <taxon>Saprolegniales</taxon>
        <taxon>Verrucalvaceae</taxon>
        <taxon>Aphanomyces</taxon>
    </lineage>
</organism>
<reference evidence="1 2" key="1">
    <citation type="submission" date="2018-08" db="EMBL/GenBank/DDBJ databases">
        <title>Aphanomyces genome sequencing and annotation.</title>
        <authorList>
            <person name="Minardi D."/>
            <person name="Oidtmann B."/>
            <person name="Van Der Giezen M."/>
            <person name="Studholme D.J."/>
        </authorList>
    </citation>
    <scope>NUCLEOTIDE SEQUENCE [LARGE SCALE GENOMIC DNA]</scope>
    <source>
        <strain evidence="1 2">NJM0002</strain>
    </source>
</reference>